<dbReference type="FunFam" id="2.170.150.80:FF:000002">
    <property type="entry name" value="Nac domain-containing protein 86"/>
    <property type="match status" value="1"/>
</dbReference>
<evidence type="ECO:0000256" key="2">
    <source>
        <dbReference type="ARBA" id="ARBA00023015"/>
    </source>
</evidence>
<dbReference type="Pfam" id="PF02365">
    <property type="entry name" value="NAM"/>
    <property type="match status" value="1"/>
</dbReference>
<keyword evidence="4" id="KW-0804">Transcription</keyword>
<accession>A0A7I8K2K5</accession>
<dbReference type="PANTHER" id="PTHR31744">
    <property type="entry name" value="PROTEIN CUP-SHAPED COTYLEDON 2-RELATED"/>
    <property type="match status" value="1"/>
</dbReference>
<dbReference type="InterPro" id="IPR036093">
    <property type="entry name" value="NAC_dom_sf"/>
</dbReference>
<dbReference type="PROSITE" id="PS51005">
    <property type="entry name" value="NAC"/>
    <property type="match status" value="1"/>
</dbReference>
<dbReference type="SUPFAM" id="SSF101941">
    <property type="entry name" value="NAC domain"/>
    <property type="match status" value="1"/>
</dbReference>
<dbReference type="AlphaFoldDB" id="A0A7I8K2K5"/>
<evidence type="ECO:0000256" key="5">
    <source>
        <dbReference type="ARBA" id="ARBA00023242"/>
    </source>
</evidence>
<evidence type="ECO:0000256" key="1">
    <source>
        <dbReference type="ARBA" id="ARBA00004123"/>
    </source>
</evidence>
<protein>
    <recommendedName>
        <fullName evidence="6">NAC domain-containing protein</fullName>
    </recommendedName>
</protein>
<dbReference type="InterPro" id="IPR003441">
    <property type="entry name" value="NAC-dom"/>
</dbReference>
<reference evidence="8" key="1">
    <citation type="submission" date="2020-02" db="EMBL/GenBank/DDBJ databases">
        <authorList>
            <person name="Scholz U."/>
            <person name="Mascher M."/>
            <person name="Fiebig A."/>
        </authorList>
    </citation>
    <scope>NUCLEOTIDE SEQUENCE</scope>
</reference>
<dbReference type="GO" id="GO:0003677">
    <property type="term" value="F:DNA binding"/>
    <property type="evidence" value="ECO:0007669"/>
    <property type="project" value="UniProtKB-KW"/>
</dbReference>
<name>A0A7I8K2K5_SPIIN</name>
<keyword evidence="2" id="KW-0805">Transcription regulation</keyword>
<dbReference type="EMBL" id="LR746265">
    <property type="protein sequence ID" value="CAA7391186.1"/>
    <property type="molecule type" value="Genomic_DNA"/>
</dbReference>
<keyword evidence="5" id="KW-0539">Nucleus</keyword>
<evidence type="ECO:0000256" key="3">
    <source>
        <dbReference type="ARBA" id="ARBA00023125"/>
    </source>
</evidence>
<comment type="subcellular location">
    <subcellularLocation>
        <location evidence="1">Nucleus</location>
    </subcellularLocation>
</comment>
<dbReference type="GO" id="GO:0005634">
    <property type="term" value="C:nucleus"/>
    <property type="evidence" value="ECO:0007669"/>
    <property type="project" value="UniProtKB-SubCell"/>
</dbReference>
<evidence type="ECO:0000313" key="8">
    <source>
        <dbReference type="EMBL" id="CAA7391186.1"/>
    </source>
</evidence>
<dbReference type="Proteomes" id="UP000663760">
    <property type="component" value="Chromosome 2"/>
</dbReference>
<keyword evidence="9" id="KW-1185">Reference proteome</keyword>
<proteinExistence type="predicted"/>
<gene>
    <name evidence="7" type="ORF">SI7747_02002358</name>
    <name evidence="8" type="ORF">SI8410_02002543</name>
</gene>
<keyword evidence="3" id="KW-0238">DNA-binding</keyword>
<sequence length="237" mass="27282">MAPVGLPPGFRFHPTDEELVNYYLKRKIHGLKIELDIIPEVDLYKCEPWELAEKSFLPSRDPEWYFFGPRDRKYPNGFRTNRATRAGYWKSTGKDRRVSCQNRAIGMKKTLVYYRGRAPQGIRTNWVMHEYRLDDKDSEDVVGIQDSYALCRVFKKNVPIPDVEDQVQCTFAFGENSRGFTNDYDNFSPDVAVGSSSGVEEDDKDNFWMQFITEDAWCSTLSSGEGAYDSPCVTSTT</sequence>
<evidence type="ECO:0000256" key="4">
    <source>
        <dbReference type="ARBA" id="ARBA00023163"/>
    </source>
</evidence>
<organism evidence="8 9">
    <name type="scientific">Spirodela intermedia</name>
    <name type="common">Intermediate duckweed</name>
    <dbReference type="NCBI Taxonomy" id="51605"/>
    <lineage>
        <taxon>Eukaryota</taxon>
        <taxon>Viridiplantae</taxon>
        <taxon>Streptophyta</taxon>
        <taxon>Embryophyta</taxon>
        <taxon>Tracheophyta</taxon>
        <taxon>Spermatophyta</taxon>
        <taxon>Magnoliopsida</taxon>
        <taxon>Liliopsida</taxon>
        <taxon>Araceae</taxon>
        <taxon>Lemnoideae</taxon>
        <taxon>Spirodela</taxon>
    </lineage>
</organism>
<dbReference type="Gene3D" id="2.170.150.80">
    <property type="entry name" value="NAC domain"/>
    <property type="match status" value="1"/>
</dbReference>
<evidence type="ECO:0000259" key="6">
    <source>
        <dbReference type="PROSITE" id="PS51005"/>
    </source>
</evidence>
<dbReference type="EMBL" id="LR743589">
    <property type="protein sequence ID" value="CAA2616127.1"/>
    <property type="molecule type" value="Genomic_DNA"/>
</dbReference>
<dbReference type="PANTHER" id="PTHR31744:SF210">
    <property type="entry name" value="NAC DOMAIN-CONTAINING PROTEIN 86-LIKE"/>
    <property type="match status" value="1"/>
</dbReference>
<evidence type="ECO:0000313" key="9">
    <source>
        <dbReference type="Proteomes" id="UP000663760"/>
    </source>
</evidence>
<dbReference type="GO" id="GO:0006355">
    <property type="term" value="P:regulation of DNA-templated transcription"/>
    <property type="evidence" value="ECO:0007669"/>
    <property type="project" value="InterPro"/>
</dbReference>
<dbReference type="OrthoDB" id="1912886at2759"/>
<evidence type="ECO:0000313" key="7">
    <source>
        <dbReference type="EMBL" id="CAA2616127.1"/>
    </source>
</evidence>
<feature type="domain" description="NAC" evidence="6">
    <location>
        <begin position="6"/>
        <end position="156"/>
    </location>
</feature>